<reference evidence="1 2" key="1">
    <citation type="submission" date="2019-05" db="EMBL/GenBank/DDBJ databases">
        <title>Another draft genome of Portunus trituberculatus and its Hox gene families provides insights of decapod evolution.</title>
        <authorList>
            <person name="Jeong J.-H."/>
            <person name="Song I."/>
            <person name="Kim S."/>
            <person name="Choi T."/>
            <person name="Kim D."/>
            <person name="Ryu S."/>
            <person name="Kim W."/>
        </authorList>
    </citation>
    <scope>NUCLEOTIDE SEQUENCE [LARGE SCALE GENOMIC DNA]</scope>
    <source>
        <tissue evidence="1">Muscle</tissue>
    </source>
</reference>
<keyword evidence="2" id="KW-1185">Reference proteome</keyword>
<dbReference type="Proteomes" id="UP000324222">
    <property type="component" value="Unassembled WGS sequence"/>
</dbReference>
<dbReference type="AlphaFoldDB" id="A0A5B7CIM2"/>
<evidence type="ECO:0000313" key="2">
    <source>
        <dbReference type="Proteomes" id="UP000324222"/>
    </source>
</evidence>
<organism evidence="1 2">
    <name type="scientific">Portunus trituberculatus</name>
    <name type="common">Swimming crab</name>
    <name type="synonym">Neptunus trituberculatus</name>
    <dbReference type="NCBI Taxonomy" id="210409"/>
    <lineage>
        <taxon>Eukaryota</taxon>
        <taxon>Metazoa</taxon>
        <taxon>Ecdysozoa</taxon>
        <taxon>Arthropoda</taxon>
        <taxon>Crustacea</taxon>
        <taxon>Multicrustacea</taxon>
        <taxon>Malacostraca</taxon>
        <taxon>Eumalacostraca</taxon>
        <taxon>Eucarida</taxon>
        <taxon>Decapoda</taxon>
        <taxon>Pleocyemata</taxon>
        <taxon>Brachyura</taxon>
        <taxon>Eubrachyura</taxon>
        <taxon>Portunoidea</taxon>
        <taxon>Portunidae</taxon>
        <taxon>Portuninae</taxon>
        <taxon>Portunus</taxon>
    </lineage>
</organism>
<comment type="caution">
    <text evidence="1">The sequence shown here is derived from an EMBL/GenBank/DDBJ whole genome shotgun (WGS) entry which is preliminary data.</text>
</comment>
<dbReference type="EMBL" id="VSRR010000036">
    <property type="protein sequence ID" value="MPC08591.1"/>
    <property type="molecule type" value="Genomic_DNA"/>
</dbReference>
<proteinExistence type="predicted"/>
<gene>
    <name evidence="1" type="ORF">E2C01_001179</name>
</gene>
<name>A0A5B7CIM2_PORTR</name>
<sequence length="64" mass="6874">MTTSQSSKEPVWLLIFDSAPPDASLLSLIHLLTASHSLSLTHGQASPPVALLMPELPQIIFRAP</sequence>
<protein>
    <submittedName>
        <fullName evidence="1">Uncharacterized protein</fullName>
    </submittedName>
</protein>
<evidence type="ECO:0000313" key="1">
    <source>
        <dbReference type="EMBL" id="MPC08591.1"/>
    </source>
</evidence>
<accession>A0A5B7CIM2</accession>